<keyword evidence="7 9" id="KW-0472">Membrane</keyword>
<feature type="chain" id="PRO_5026889144" evidence="10">
    <location>
        <begin position="17"/>
        <end position="560"/>
    </location>
</feature>
<evidence type="ECO:0000313" key="12">
    <source>
        <dbReference type="EMBL" id="CAC5406622.1"/>
    </source>
</evidence>
<dbReference type="EMBL" id="CACVKT020007264">
    <property type="protein sequence ID" value="CAC5406622.1"/>
    <property type="molecule type" value="Genomic_DNA"/>
</dbReference>
<dbReference type="Pfam" id="PF02225">
    <property type="entry name" value="PA"/>
    <property type="match status" value="1"/>
</dbReference>
<gene>
    <name evidence="12" type="ORF">MCOR_40183</name>
</gene>
<dbReference type="PANTHER" id="PTHR12174:SF103">
    <property type="entry name" value="INTRAMEMBRANE PROTEASE (IMPAS) FAMILY"/>
    <property type="match status" value="1"/>
</dbReference>
<dbReference type="GO" id="GO:0098554">
    <property type="term" value="C:cytoplasmic side of endoplasmic reticulum membrane"/>
    <property type="evidence" value="ECO:0007669"/>
    <property type="project" value="TreeGrafter"/>
</dbReference>
<feature type="transmembrane region" description="Helical" evidence="9">
    <location>
        <begin position="451"/>
        <end position="473"/>
    </location>
</feature>
<keyword evidence="4" id="KW-0967">Endosome</keyword>
<dbReference type="AlphaFoldDB" id="A0A6J8DGW0"/>
<dbReference type="InterPro" id="IPR003137">
    <property type="entry name" value="PA_domain"/>
</dbReference>
<dbReference type="InterPro" id="IPR046450">
    <property type="entry name" value="PA_dom_sf"/>
</dbReference>
<feature type="region of interest" description="Disordered" evidence="8">
    <location>
        <begin position="540"/>
        <end position="560"/>
    </location>
</feature>
<evidence type="ECO:0000256" key="3">
    <source>
        <dbReference type="ARBA" id="ARBA00022692"/>
    </source>
</evidence>
<accession>A0A6J8DGW0</accession>
<evidence type="ECO:0000256" key="6">
    <source>
        <dbReference type="ARBA" id="ARBA00022989"/>
    </source>
</evidence>
<feature type="signal peptide" evidence="10">
    <location>
        <begin position="1"/>
        <end position="16"/>
    </location>
</feature>
<dbReference type="GO" id="GO:0010008">
    <property type="term" value="C:endosome membrane"/>
    <property type="evidence" value="ECO:0007669"/>
    <property type="project" value="UniProtKB-SubCell"/>
</dbReference>
<feature type="transmembrane region" description="Helical" evidence="9">
    <location>
        <begin position="361"/>
        <end position="381"/>
    </location>
</feature>
<dbReference type="GO" id="GO:0030660">
    <property type="term" value="C:Golgi-associated vesicle membrane"/>
    <property type="evidence" value="ECO:0007669"/>
    <property type="project" value="TreeGrafter"/>
</dbReference>
<dbReference type="Pfam" id="PF04258">
    <property type="entry name" value="Peptidase_A22B"/>
    <property type="match status" value="1"/>
</dbReference>
<evidence type="ECO:0000256" key="5">
    <source>
        <dbReference type="ARBA" id="ARBA00022801"/>
    </source>
</evidence>
<dbReference type="SMART" id="SM00730">
    <property type="entry name" value="PSN"/>
    <property type="match status" value="1"/>
</dbReference>
<evidence type="ECO:0000256" key="10">
    <source>
        <dbReference type="SAM" id="SignalP"/>
    </source>
</evidence>
<dbReference type="GO" id="GO:0005765">
    <property type="term" value="C:lysosomal membrane"/>
    <property type="evidence" value="ECO:0007669"/>
    <property type="project" value="TreeGrafter"/>
</dbReference>
<feature type="transmembrane region" description="Helical" evidence="9">
    <location>
        <begin position="265"/>
        <end position="287"/>
    </location>
</feature>
<dbReference type="OrthoDB" id="29661at2759"/>
<evidence type="ECO:0000256" key="7">
    <source>
        <dbReference type="ARBA" id="ARBA00023136"/>
    </source>
</evidence>
<name>A0A6J8DGW0_MYTCO</name>
<feature type="region of interest" description="Disordered" evidence="8">
    <location>
        <begin position="516"/>
        <end position="535"/>
    </location>
</feature>
<evidence type="ECO:0000256" key="2">
    <source>
        <dbReference type="ARBA" id="ARBA00006859"/>
    </source>
</evidence>
<evidence type="ECO:0000256" key="1">
    <source>
        <dbReference type="ARBA" id="ARBA00004337"/>
    </source>
</evidence>
<dbReference type="EC" id="3.4.23.-" evidence="12"/>
<dbReference type="GO" id="GO:0098553">
    <property type="term" value="C:lumenal side of endoplasmic reticulum membrane"/>
    <property type="evidence" value="ECO:0007669"/>
    <property type="project" value="TreeGrafter"/>
</dbReference>
<reference evidence="12 13" key="1">
    <citation type="submission" date="2020-06" db="EMBL/GenBank/DDBJ databases">
        <authorList>
            <person name="Li R."/>
            <person name="Bekaert M."/>
        </authorList>
    </citation>
    <scope>NUCLEOTIDE SEQUENCE [LARGE SCALE GENOMIC DNA]</scope>
    <source>
        <strain evidence="13">wild</strain>
    </source>
</reference>
<dbReference type="PANTHER" id="PTHR12174">
    <property type="entry name" value="SIGNAL PEPTIDE PEPTIDASE"/>
    <property type="match status" value="1"/>
</dbReference>
<dbReference type="SUPFAM" id="SSF52025">
    <property type="entry name" value="PA domain"/>
    <property type="match status" value="1"/>
</dbReference>
<dbReference type="GO" id="GO:0042500">
    <property type="term" value="F:aspartic endopeptidase activity, intramembrane cleaving"/>
    <property type="evidence" value="ECO:0007669"/>
    <property type="project" value="InterPro"/>
</dbReference>
<comment type="similarity">
    <text evidence="2">Belongs to the peptidase A22B family.</text>
</comment>
<evidence type="ECO:0000313" key="13">
    <source>
        <dbReference type="Proteomes" id="UP000507470"/>
    </source>
</evidence>
<evidence type="ECO:0000256" key="9">
    <source>
        <dbReference type="SAM" id="Phobius"/>
    </source>
</evidence>
<dbReference type="Proteomes" id="UP000507470">
    <property type="component" value="Unassembled WGS sequence"/>
</dbReference>
<protein>
    <submittedName>
        <fullName evidence="12">SPPL2B</fullName>
        <ecNumber evidence="12">3.4.23.-</ecNumber>
    </submittedName>
</protein>
<feature type="transmembrane region" description="Helical" evidence="9">
    <location>
        <begin position="237"/>
        <end position="259"/>
    </location>
</feature>
<feature type="region of interest" description="Disordered" evidence="8">
    <location>
        <begin position="207"/>
        <end position="230"/>
    </location>
</feature>
<feature type="compositionally biased region" description="Polar residues" evidence="8">
    <location>
        <begin position="540"/>
        <end position="551"/>
    </location>
</feature>
<keyword evidence="5 12" id="KW-0378">Hydrolase</keyword>
<dbReference type="InterPro" id="IPR007369">
    <property type="entry name" value="Peptidase_A22B_SPP"/>
</dbReference>
<evidence type="ECO:0000256" key="4">
    <source>
        <dbReference type="ARBA" id="ARBA00022753"/>
    </source>
</evidence>
<keyword evidence="3 9" id="KW-0812">Transmembrane</keyword>
<keyword evidence="13" id="KW-1185">Reference proteome</keyword>
<sequence>MKKILILFCFISLSEAASSTNNIGLVYGRQEGKTEWSDPVCLTYNPQYLSIQNPLPSQEKNAIRGLFKDFTPDYGCGDSSVYDGGSALNKIVAVARGNCTFVEKTDMAQQHQAKAVIVVSSFSGINQTSDIHRFIIPTGTMLKSDFIKIQKLGKSVELMIYSPEVLDKFDPCMVVIFLLAVVCVAVGGFWSGLIVIDRQKKQEEKEKKKKEKKYVQSSDQGKDETDDEKDDEEHLDITVPAVIVFFVLVCAFLVLLYFFYDYLVFVIISLFCIAGSMGLYYCIQPAWKYIPIRTSIPKLPCCKSQPEVKNLILYALCATFAIIWAIERHESYAWVLQDILGLAFCINMLKTIQVPNLKICSILLILLFLYDIFFVFITPYFTKDEEILDVTRRTGESIMVKVATGGASKSKEKLPMVFVVPKLNYSPYSSCLNQPSMLGFGDVIVPGLLKIYYIATVIAYGIGMIITFVALELMQTGQPALLYLVPCTLITTYVIGCIRGEFKLLWNGTKKVSVTENSENPSLQPENVISGPNTASVNNVNEEMSSTSTIDSENRSLIRK</sequence>
<comment type="subcellular location">
    <subcellularLocation>
        <location evidence="1">Endosome membrane</location>
        <topology evidence="1">Multi-pass membrane protein</topology>
    </subcellularLocation>
</comment>
<evidence type="ECO:0000259" key="11">
    <source>
        <dbReference type="Pfam" id="PF02225"/>
    </source>
</evidence>
<dbReference type="Gene3D" id="3.50.30.30">
    <property type="match status" value="1"/>
</dbReference>
<organism evidence="12 13">
    <name type="scientific">Mytilus coruscus</name>
    <name type="common">Sea mussel</name>
    <dbReference type="NCBI Taxonomy" id="42192"/>
    <lineage>
        <taxon>Eukaryota</taxon>
        <taxon>Metazoa</taxon>
        <taxon>Spiralia</taxon>
        <taxon>Lophotrochozoa</taxon>
        <taxon>Mollusca</taxon>
        <taxon>Bivalvia</taxon>
        <taxon>Autobranchia</taxon>
        <taxon>Pteriomorphia</taxon>
        <taxon>Mytilida</taxon>
        <taxon>Mytiloidea</taxon>
        <taxon>Mytilidae</taxon>
        <taxon>Mytilinae</taxon>
        <taxon>Mytilus</taxon>
    </lineage>
</organism>
<feature type="transmembrane region" description="Helical" evidence="9">
    <location>
        <begin position="480"/>
        <end position="502"/>
    </location>
</feature>
<keyword evidence="6 9" id="KW-1133">Transmembrane helix</keyword>
<keyword evidence="10" id="KW-0732">Signal</keyword>
<dbReference type="InterPro" id="IPR006639">
    <property type="entry name" value="Preselin/SPP"/>
</dbReference>
<evidence type="ECO:0000256" key="8">
    <source>
        <dbReference type="SAM" id="MobiDB-lite"/>
    </source>
</evidence>
<feature type="domain" description="PA" evidence="11">
    <location>
        <begin position="73"/>
        <end position="126"/>
    </location>
</feature>
<feature type="transmembrane region" description="Helical" evidence="9">
    <location>
        <begin position="173"/>
        <end position="196"/>
    </location>
</feature>
<proteinExistence type="inferred from homology"/>
<dbReference type="GO" id="GO:0033619">
    <property type="term" value="P:membrane protein proteolysis"/>
    <property type="evidence" value="ECO:0007669"/>
    <property type="project" value="TreeGrafter"/>
</dbReference>